<evidence type="ECO:0000313" key="1">
    <source>
        <dbReference type="EMBL" id="MPM14960.1"/>
    </source>
</evidence>
<gene>
    <name evidence="1" type="ORF">SDC9_61324</name>
</gene>
<dbReference type="Gene3D" id="3.20.20.210">
    <property type="match status" value="1"/>
</dbReference>
<protein>
    <recommendedName>
        <fullName evidence="2">Uroporphyrinogen decarboxylase (URO-D) domain-containing protein</fullName>
    </recommendedName>
</protein>
<evidence type="ECO:0008006" key="2">
    <source>
        <dbReference type="Google" id="ProtNLM"/>
    </source>
</evidence>
<dbReference type="InterPro" id="IPR038071">
    <property type="entry name" value="UROD/MetE-like_sf"/>
</dbReference>
<dbReference type="AlphaFoldDB" id="A0A644XFE3"/>
<name>A0A644XFE3_9ZZZZ</name>
<accession>A0A644XFE3</accession>
<sequence length="363" mass="40555">MFLSFDQYRPGADELMGRVDACFADAVAKKPGHLLLRTLMPTDISLYENLKLNLFDFESEAGIDRYIAELCEQYHKSFSARQGVLDDAVPVVSPVLGIGDYSAFVAGGITFAADTSWSKPLLAEVGDYKKLPPLGTSVWYQRFLLICDKLMSAMGTCGLPFTRGFFSPMDLAGALRGEGLYFDFYDDPDELRGLLDYCADATIRFAEDIYALAERRLGNTKYGTFYLREKINMSEDISCMISGELYRTFAAPATQKVIDHFGVGHMHTHSRAMYLVKEICALKNVANLWLATDPNQPRPIEHIKELCADSNGVCIAIDCENTDEIERNLDELKHGNFSICMPVSSYEEAQAAAARFDCYRSRG</sequence>
<reference evidence="1" key="1">
    <citation type="submission" date="2019-08" db="EMBL/GenBank/DDBJ databases">
        <authorList>
            <person name="Kucharzyk K."/>
            <person name="Murdoch R.W."/>
            <person name="Higgins S."/>
            <person name="Loffler F."/>
        </authorList>
    </citation>
    <scope>NUCLEOTIDE SEQUENCE</scope>
</reference>
<proteinExistence type="predicted"/>
<organism evidence="1">
    <name type="scientific">bioreactor metagenome</name>
    <dbReference type="NCBI Taxonomy" id="1076179"/>
    <lineage>
        <taxon>unclassified sequences</taxon>
        <taxon>metagenomes</taxon>
        <taxon>ecological metagenomes</taxon>
    </lineage>
</organism>
<dbReference type="EMBL" id="VSSQ01002364">
    <property type="protein sequence ID" value="MPM14960.1"/>
    <property type="molecule type" value="Genomic_DNA"/>
</dbReference>
<dbReference type="SUPFAM" id="SSF51726">
    <property type="entry name" value="UROD/MetE-like"/>
    <property type="match status" value="1"/>
</dbReference>
<comment type="caution">
    <text evidence="1">The sequence shown here is derived from an EMBL/GenBank/DDBJ whole genome shotgun (WGS) entry which is preliminary data.</text>
</comment>